<protein>
    <submittedName>
        <fullName evidence="1">3729_t:CDS:1</fullName>
    </submittedName>
</protein>
<dbReference type="Proteomes" id="UP000789525">
    <property type="component" value="Unassembled WGS sequence"/>
</dbReference>
<evidence type="ECO:0000313" key="2">
    <source>
        <dbReference type="Proteomes" id="UP000789525"/>
    </source>
</evidence>
<keyword evidence="2" id="KW-1185">Reference proteome</keyword>
<gene>
    <name evidence="1" type="ORF">ACOLOM_LOCUS13812</name>
</gene>
<organism evidence="1 2">
    <name type="scientific">Acaulospora colombiana</name>
    <dbReference type="NCBI Taxonomy" id="27376"/>
    <lineage>
        <taxon>Eukaryota</taxon>
        <taxon>Fungi</taxon>
        <taxon>Fungi incertae sedis</taxon>
        <taxon>Mucoromycota</taxon>
        <taxon>Glomeromycotina</taxon>
        <taxon>Glomeromycetes</taxon>
        <taxon>Diversisporales</taxon>
        <taxon>Acaulosporaceae</taxon>
        <taxon>Acaulospora</taxon>
    </lineage>
</organism>
<name>A0ACA9R059_9GLOM</name>
<evidence type="ECO:0000313" key="1">
    <source>
        <dbReference type="EMBL" id="CAG8771322.1"/>
    </source>
</evidence>
<proteinExistence type="predicted"/>
<feature type="non-terminal residue" evidence="1">
    <location>
        <position position="1"/>
    </location>
</feature>
<comment type="caution">
    <text evidence="1">The sequence shown here is derived from an EMBL/GenBank/DDBJ whole genome shotgun (WGS) entry which is preliminary data.</text>
</comment>
<dbReference type="EMBL" id="CAJVPT010065066">
    <property type="protein sequence ID" value="CAG8771322.1"/>
    <property type="molecule type" value="Genomic_DNA"/>
</dbReference>
<reference evidence="1" key="1">
    <citation type="submission" date="2021-06" db="EMBL/GenBank/DDBJ databases">
        <authorList>
            <person name="Kallberg Y."/>
            <person name="Tangrot J."/>
            <person name="Rosling A."/>
        </authorList>
    </citation>
    <scope>NUCLEOTIDE SEQUENCE</scope>
    <source>
        <strain evidence="1">CL356</strain>
    </source>
</reference>
<sequence>DEKPSEQKAKEVKSSTSNNGDSKDHKVAESVDEFNWEEDLEDINFILDDVDHGEVVTDV</sequence>
<accession>A0ACA9R059</accession>